<organism evidence="1 2">
    <name type="scientific">Pseudomonas putida</name>
    <name type="common">Arthrobacter siderocapsulatus</name>
    <dbReference type="NCBI Taxonomy" id="303"/>
    <lineage>
        <taxon>Bacteria</taxon>
        <taxon>Pseudomonadati</taxon>
        <taxon>Pseudomonadota</taxon>
        <taxon>Gammaproteobacteria</taxon>
        <taxon>Pseudomonadales</taxon>
        <taxon>Pseudomonadaceae</taxon>
        <taxon>Pseudomonas</taxon>
    </lineage>
</organism>
<comment type="caution">
    <text evidence="1">The sequence shown here is derived from an EMBL/GenBank/DDBJ whole genome shotgun (WGS) entry which is preliminary data.</text>
</comment>
<reference evidence="1 2" key="1">
    <citation type="submission" date="2017-05" db="EMBL/GenBank/DDBJ databases">
        <title>Whole genome sequence of Pseudomonas putida isolate 1312 commercialized as a biostimulant.</title>
        <authorList>
            <person name="Crovadore J."/>
            <person name="Blanc P."/>
            <person name="Chablais R."/>
            <person name="Cochard B."/>
            <person name="Grizard D."/>
            <person name="Lefort F."/>
        </authorList>
    </citation>
    <scope>NUCLEOTIDE SEQUENCE [LARGE SCALE GENOMIC DNA]</scope>
    <source>
        <strain evidence="1 2">1312</strain>
    </source>
</reference>
<sequence>MLILPHHRRFLGVNSVTNSEPDKGFLPVPIIRNEHWFEKFYMLRLAQPSDFCRQKRVKRSKRQGKHLECGGFPS</sequence>
<proteinExistence type="predicted"/>
<protein>
    <submittedName>
        <fullName evidence="1">Uncharacterized protein</fullName>
    </submittedName>
</protein>
<dbReference type="Proteomes" id="UP000196082">
    <property type="component" value="Unassembled WGS sequence"/>
</dbReference>
<dbReference type="AlphaFoldDB" id="A0A1Y3LBF4"/>
<evidence type="ECO:0000313" key="2">
    <source>
        <dbReference type="Proteomes" id="UP000196082"/>
    </source>
</evidence>
<dbReference type="EMBL" id="NFSB01000075">
    <property type="protein sequence ID" value="OUM32702.1"/>
    <property type="molecule type" value="Genomic_DNA"/>
</dbReference>
<accession>A0A1Y3LBF4</accession>
<gene>
    <name evidence="1" type="ORF">B8W72_13895</name>
</gene>
<name>A0A1Y3LBF4_PSEPU</name>
<evidence type="ECO:0000313" key="1">
    <source>
        <dbReference type="EMBL" id="OUM32702.1"/>
    </source>
</evidence>